<keyword evidence="2 6" id="KW-0489">Methyltransferase</keyword>
<dbReference type="AlphaFoldDB" id="A0AAX4P482"/>
<dbReference type="PRINTS" id="PR02008">
    <property type="entry name" value="RCMTFAMILY"/>
</dbReference>
<gene>
    <name evidence="9" type="ORF">HKI87_03g22670</name>
</gene>
<dbReference type="PROSITE" id="PS01153">
    <property type="entry name" value="NOL1_NOP2_SUN"/>
    <property type="match status" value="1"/>
</dbReference>
<dbReference type="Pfam" id="PF22458">
    <property type="entry name" value="RsmF-B_ferredox"/>
    <property type="match status" value="1"/>
</dbReference>
<comment type="similarity">
    <text evidence="1 6">Belongs to the class I-like SAM-binding methyltransferase superfamily. RsmB/NOP family.</text>
</comment>
<evidence type="ECO:0000256" key="6">
    <source>
        <dbReference type="PROSITE-ProRule" id="PRU01023"/>
    </source>
</evidence>
<accession>A0AAX4P482</accession>
<keyword evidence="5 6" id="KW-0694">RNA-binding</keyword>
<dbReference type="Proteomes" id="UP001472866">
    <property type="component" value="Chromosome 03"/>
</dbReference>
<dbReference type="EMBL" id="CP151503">
    <property type="protein sequence ID" value="WZN60733.1"/>
    <property type="molecule type" value="Genomic_DNA"/>
</dbReference>
<dbReference type="PROSITE" id="PS51686">
    <property type="entry name" value="SAM_MT_RSMB_NOP"/>
    <property type="match status" value="1"/>
</dbReference>
<dbReference type="GO" id="GO:0003723">
    <property type="term" value="F:RNA binding"/>
    <property type="evidence" value="ECO:0007669"/>
    <property type="project" value="UniProtKB-UniRule"/>
</dbReference>
<evidence type="ECO:0000256" key="2">
    <source>
        <dbReference type="ARBA" id="ARBA00022603"/>
    </source>
</evidence>
<organism evidence="9 10">
    <name type="scientific">Chloropicon roscoffensis</name>
    <dbReference type="NCBI Taxonomy" id="1461544"/>
    <lineage>
        <taxon>Eukaryota</taxon>
        <taxon>Viridiplantae</taxon>
        <taxon>Chlorophyta</taxon>
        <taxon>Chloropicophyceae</taxon>
        <taxon>Chloropicales</taxon>
        <taxon>Chloropicaceae</taxon>
        <taxon>Chloropicon</taxon>
    </lineage>
</organism>
<feature type="domain" description="SAM-dependent MTase RsmB/NOP-type" evidence="8">
    <location>
        <begin position="269"/>
        <end position="545"/>
    </location>
</feature>
<feature type="binding site" evidence="6">
    <location>
        <begin position="361"/>
        <end position="367"/>
    </location>
    <ligand>
        <name>S-adenosyl-L-methionine</name>
        <dbReference type="ChEBI" id="CHEBI:59789"/>
    </ligand>
</feature>
<feature type="binding site" evidence="6">
    <location>
        <position position="385"/>
    </location>
    <ligand>
        <name>S-adenosyl-L-methionine</name>
        <dbReference type="ChEBI" id="CHEBI:59789"/>
    </ligand>
</feature>
<feature type="region of interest" description="Disordered" evidence="7">
    <location>
        <begin position="26"/>
        <end position="84"/>
    </location>
</feature>
<proteinExistence type="inferred from homology"/>
<dbReference type="SUPFAM" id="SSF48013">
    <property type="entry name" value="NusB-like"/>
    <property type="match status" value="1"/>
</dbReference>
<feature type="compositionally biased region" description="Low complexity" evidence="7">
    <location>
        <begin position="60"/>
        <end position="69"/>
    </location>
</feature>
<dbReference type="InterPro" id="IPR018314">
    <property type="entry name" value="RsmB/NOL1/NOP2-like_CS"/>
</dbReference>
<evidence type="ECO:0000256" key="4">
    <source>
        <dbReference type="ARBA" id="ARBA00022691"/>
    </source>
</evidence>
<dbReference type="Gene3D" id="1.10.940.10">
    <property type="entry name" value="NusB-like"/>
    <property type="match status" value="1"/>
</dbReference>
<dbReference type="Pfam" id="PF01029">
    <property type="entry name" value="NusB"/>
    <property type="match status" value="1"/>
</dbReference>
<feature type="compositionally biased region" description="Low complexity" evidence="7">
    <location>
        <begin position="32"/>
        <end position="47"/>
    </location>
</feature>
<dbReference type="Gene3D" id="3.40.50.150">
    <property type="entry name" value="Vaccinia Virus protein VP39"/>
    <property type="match status" value="1"/>
</dbReference>
<protein>
    <submittedName>
        <fullName evidence="9">Ribosomal RNA small subunit methyltransferase B</fullName>
    </submittedName>
</protein>
<dbReference type="PANTHER" id="PTHR22807">
    <property type="entry name" value="NOP2 YEAST -RELATED NOL1/NOP2/FMU SUN DOMAIN-CONTAINING"/>
    <property type="match status" value="1"/>
</dbReference>
<evidence type="ECO:0000313" key="10">
    <source>
        <dbReference type="Proteomes" id="UP001472866"/>
    </source>
</evidence>
<evidence type="ECO:0000259" key="8">
    <source>
        <dbReference type="PROSITE" id="PS51686"/>
    </source>
</evidence>
<dbReference type="Pfam" id="PF01189">
    <property type="entry name" value="Methyltr_RsmB-F"/>
    <property type="match status" value="1"/>
</dbReference>
<keyword evidence="3 6" id="KW-0808">Transferase</keyword>
<keyword evidence="4 6" id="KW-0949">S-adenosyl-L-methionine</keyword>
<dbReference type="PANTHER" id="PTHR22807:SF61">
    <property type="entry name" value="NOL1_NOP2_SUN FAMILY PROTEIN _ ANTITERMINATION NUSB DOMAIN-CONTAINING PROTEIN"/>
    <property type="match status" value="1"/>
</dbReference>
<keyword evidence="10" id="KW-1185">Reference proteome</keyword>
<sequence length="546" mass="61166">MAVAHGVQGWQRCQGIDRRAGWALQAGDKKTAAPSFPSRPSFASAHARSTKTRALQAEKPSSPARPSAPRSRRRSGPRPPTSVRSLVLEQLLRVEEKGAFAALASGDPGAEGAAMPLSAQDRRDVTRLTSDILRWKRKLDHIVDTVNGDYHRGGGASKGARRRPKPFQPSVRQLLRMGTFELYFSRKPSYVVNEYVQLAKLTDARKAAGLINSVLRKVSTYEDEERSEEDLLSMDREDLVECLGKEHSHPDWLVSRWLQRFGLKECLELLEYNNSRPRYCLRTNPCNGLTTSEMKQRLDAAGVEYSDAQYLDDFVVIDRGLQNVFAAGLMRDQLCSVQDVSAGLVVDLMDPRPGDEVLDTCAAPGGKFYYAASRMGYEGKLVALDASENRLRALERGTRRFPDDTLQIETYPMAFEDWSRENEGVLFDKVLVDAPCSGTGVLAKRADLRWRRDENQLRELIGVQSRLLDCAKRHVKVGGVLCYSTCSIEEEENAQRVRAFLEKNAGFQLDVSKDVRKDVRKDGFLQTFPNRHGIDGAFAARLVRIS</sequence>
<dbReference type="GO" id="GO:0006355">
    <property type="term" value="P:regulation of DNA-templated transcription"/>
    <property type="evidence" value="ECO:0007669"/>
    <property type="project" value="InterPro"/>
</dbReference>
<dbReference type="InterPro" id="IPR001678">
    <property type="entry name" value="MeTrfase_RsmB-F_NOP2_dom"/>
</dbReference>
<comment type="caution">
    <text evidence="6">Lacks conserved residue(s) required for the propagation of feature annotation.</text>
</comment>
<dbReference type="GO" id="GO:0008173">
    <property type="term" value="F:RNA methyltransferase activity"/>
    <property type="evidence" value="ECO:0007669"/>
    <property type="project" value="InterPro"/>
</dbReference>
<dbReference type="SUPFAM" id="SSF53335">
    <property type="entry name" value="S-adenosyl-L-methionine-dependent methyltransferases"/>
    <property type="match status" value="1"/>
</dbReference>
<evidence type="ECO:0000256" key="3">
    <source>
        <dbReference type="ARBA" id="ARBA00022679"/>
    </source>
</evidence>
<dbReference type="GO" id="GO:0001510">
    <property type="term" value="P:RNA methylation"/>
    <property type="evidence" value="ECO:0007669"/>
    <property type="project" value="InterPro"/>
</dbReference>
<dbReference type="InterPro" id="IPR049560">
    <property type="entry name" value="MeTrfase_RsmB-F_NOP2_cat"/>
</dbReference>
<reference evidence="9 10" key="1">
    <citation type="submission" date="2024-03" db="EMBL/GenBank/DDBJ databases">
        <title>Complete genome sequence of the green alga Chloropicon roscoffensis RCC1871.</title>
        <authorList>
            <person name="Lemieux C."/>
            <person name="Pombert J.-F."/>
            <person name="Otis C."/>
            <person name="Turmel M."/>
        </authorList>
    </citation>
    <scope>NUCLEOTIDE SEQUENCE [LARGE SCALE GENOMIC DNA]</scope>
    <source>
        <strain evidence="9 10">RCC1871</strain>
    </source>
</reference>
<dbReference type="InterPro" id="IPR035926">
    <property type="entry name" value="NusB-like_sf"/>
</dbReference>
<dbReference type="InterPro" id="IPR023267">
    <property type="entry name" value="RCMT"/>
</dbReference>
<dbReference type="InterPro" id="IPR006027">
    <property type="entry name" value="NusB_RsmB_TIM44"/>
</dbReference>
<name>A0AAX4P482_9CHLO</name>
<dbReference type="InterPro" id="IPR054728">
    <property type="entry name" value="RsmB-like_ferredoxin"/>
</dbReference>
<evidence type="ECO:0000256" key="1">
    <source>
        <dbReference type="ARBA" id="ARBA00007494"/>
    </source>
</evidence>
<evidence type="ECO:0000313" key="9">
    <source>
        <dbReference type="EMBL" id="WZN60733.1"/>
    </source>
</evidence>
<evidence type="ECO:0000256" key="7">
    <source>
        <dbReference type="SAM" id="MobiDB-lite"/>
    </source>
</evidence>
<evidence type="ECO:0000256" key="5">
    <source>
        <dbReference type="ARBA" id="ARBA00022884"/>
    </source>
</evidence>
<dbReference type="InterPro" id="IPR029063">
    <property type="entry name" value="SAM-dependent_MTases_sf"/>
</dbReference>
<feature type="binding site" evidence="6">
    <location>
        <position position="433"/>
    </location>
    <ligand>
        <name>S-adenosyl-L-methionine</name>
        <dbReference type="ChEBI" id="CHEBI:59789"/>
    </ligand>
</feature>
<feature type="active site" description="Nucleophile" evidence="6">
    <location>
        <position position="486"/>
    </location>
</feature>